<dbReference type="Proteomes" id="UP001151760">
    <property type="component" value="Unassembled WGS sequence"/>
</dbReference>
<dbReference type="EMBL" id="BQNB010010178">
    <property type="protein sequence ID" value="GJS73765.1"/>
    <property type="molecule type" value="Genomic_DNA"/>
</dbReference>
<keyword evidence="3" id="KW-1185">Reference proteome</keyword>
<name>A0ABQ4Y9X6_9ASTR</name>
<evidence type="ECO:0000313" key="3">
    <source>
        <dbReference type="Proteomes" id="UP001151760"/>
    </source>
</evidence>
<proteinExistence type="predicted"/>
<protein>
    <submittedName>
        <fullName evidence="2">Uncharacterized protein</fullName>
    </submittedName>
</protein>
<gene>
    <name evidence="2" type="ORF">Tco_0706606</name>
</gene>
<sequence length="258" mass="30345">MMEIVLVEEVYIEALQVKYPFIDWEIYSKEQRKYWKIIRVGNHTQVYQIFEEMLKKFDREDLDRLWSLVKKTFSTTNPTEDKEKELWVELKRLYEPDPRDQLWALKNICMIPWNGGFMIHVVFNMYLLEEDDFPKPVTAQTLPNEDREVNHTTSISRPQLKSTGLKDRVFPNNSEAKNKSMNVEEHSRNFNTKSVTACNDSLRTSSSNVNFVCATCGKYVLNDNHDVYVLSYINDMNSRTKKPLAVPISASEPKRTMI</sequence>
<feature type="compositionally biased region" description="Polar residues" evidence="1">
    <location>
        <begin position="151"/>
        <end position="162"/>
    </location>
</feature>
<reference evidence="2" key="1">
    <citation type="journal article" date="2022" name="Int. J. Mol. Sci.">
        <title>Draft Genome of Tanacetum Coccineum: Genomic Comparison of Closely Related Tanacetum-Family Plants.</title>
        <authorList>
            <person name="Yamashiro T."/>
            <person name="Shiraishi A."/>
            <person name="Nakayama K."/>
            <person name="Satake H."/>
        </authorList>
    </citation>
    <scope>NUCLEOTIDE SEQUENCE</scope>
</reference>
<reference evidence="2" key="2">
    <citation type="submission" date="2022-01" db="EMBL/GenBank/DDBJ databases">
        <authorList>
            <person name="Yamashiro T."/>
            <person name="Shiraishi A."/>
            <person name="Satake H."/>
            <person name="Nakayama K."/>
        </authorList>
    </citation>
    <scope>NUCLEOTIDE SEQUENCE</scope>
</reference>
<evidence type="ECO:0000256" key="1">
    <source>
        <dbReference type="SAM" id="MobiDB-lite"/>
    </source>
</evidence>
<evidence type="ECO:0000313" key="2">
    <source>
        <dbReference type="EMBL" id="GJS73765.1"/>
    </source>
</evidence>
<comment type="caution">
    <text evidence="2">The sequence shown here is derived from an EMBL/GenBank/DDBJ whole genome shotgun (WGS) entry which is preliminary data.</text>
</comment>
<organism evidence="2 3">
    <name type="scientific">Tanacetum coccineum</name>
    <dbReference type="NCBI Taxonomy" id="301880"/>
    <lineage>
        <taxon>Eukaryota</taxon>
        <taxon>Viridiplantae</taxon>
        <taxon>Streptophyta</taxon>
        <taxon>Embryophyta</taxon>
        <taxon>Tracheophyta</taxon>
        <taxon>Spermatophyta</taxon>
        <taxon>Magnoliopsida</taxon>
        <taxon>eudicotyledons</taxon>
        <taxon>Gunneridae</taxon>
        <taxon>Pentapetalae</taxon>
        <taxon>asterids</taxon>
        <taxon>campanulids</taxon>
        <taxon>Asterales</taxon>
        <taxon>Asteraceae</taxon>
        <taxon>Asteroideae</taxon>
        <taxon>Anthemideae</taxon>
        <taxon>Anthemidinae</taxon>
        <taxon>Tanacetum</taxon>
    </lineage>
</organism>
<feature type="region of interest" description="Disordered" evidence="1">
    <location>
        <begin position="143"/>
        <end position="166"/>
    </location>
</feature>
<accession>A0ABQ4Y9X6</accession>